<evidence type="ECO:0000256" key="2">
    <source>
        <dbReference type="SAM" id="Phobius"/>
    </source>
</evidence>
<proteinExistence type="predicted"/>
<evidence type="ECO:0000256" key="1">
    <source>
        <dbReference type="SAM" id="MobiDB-lite"/>
    </source>
</evidence>
<dbReference type="EnsemblBacteria" id="CAP15409">
    <property type="protein sequence ID" value="CAP15409"/>
    <property type="gene ID" value="OE_6347R"/>
</dbReference>
<dbReference type="GeneID" id="5955195"/>
<feature type="transmembrane region" description="Helical" evidence="2">
    <location>
        <begin position="12"/>
        <end position="31"/>
    </location>
</feature>
<dbReference type="HOGENOM" id="CLU_433887_0_0_2"/>
<feature type="compositionally biased region" description="Basic and acidic residues" evidence="1">
    <location>
        <begin position="524"/>
        <end position="534"/>
    </location>
</feature>
<dbReference type="AlphaFoldDB" id="B0R9A4"/>
<feature type="region of interest" description="Disordered" evidence="1">
    <location>
        <begin position="483"/>
        <end position="534"/>
    </location>
</feature>
<keyword evidence="2" id="KW-0472">Membrane</keyword>
<keyword evidence="3" id="KW-0614">Plasmid</keyword>
<sequence length="630" mass="68365">MRSDSNVSVGAWAVAGVPLLVTLIQTVLALLDWTSQDLGVNSVLAPVFDIDVIFEAAVVFKQQPALVTVLFLLIAAAWIVQGAAMRIARNRDVAVASAGFASVTYLALFFGVYSSLFGRGIGIVQLGIFFAIPVVSSVLLVGAAFTHDWSSDVVDRASGELGDLEVAIEDARDAFDTAFETEVGDLDALSAVAPSGVSEARAEREGFHEQCDDLLSEVHSLEGTEDATRLQSEVSRLEARVKGLEPEDEVDRIAGDLRRRVESGIRTEFGGFSVTSRFGGSYTLSNLPTEYREVALPPDDGAVHVEDLGDVLVRRLETGDPLSSLATAVSAATAHYERVEEFVAEREDDIADRVDDVLERLDTVEEQVGRLPEGVRERVRDVLVENRDEAVAGAAAIQRDLRDAKSALHDCKFDEGDRLLDSATKHSRTLVTAAEFLRSLAGRLDHGGTAVDIPRAIDESVVEAVAPAFESHYDTDVVVSDGRVKFGGGHEPGNDERAASGNPSPEPELGDDDGEPVDESASEQADHEDEKRPEEVLDSALYFLRELEEHARQTDDQRVQFQTGDLPPGIGTPATLSNVERFLAHQSDLFEEVTLQSTETPSFLEVVVADEVRPGPALRTARERFIERYD</sequence>
<feature type="transmembrane region" description="Helical" evidence="2">
    <location>
        <begin position="123"/>
        <end position="145"/>
    </location>
</feature>
<evidence type="ECO:0000313" key="4">
    <source>
        <dbReference type="Proteomes" id="UP000001321"/>
    </source>
</evidence>
<keyword evidence="2" id="KW-0812">Transmembrane</keyword>
<gene>
    <name evidence="3" type="ordered locus">OE_6347R</name>
</gene>
<feature type="transmembrane region" description="Helical" evidence="2">
    <location>
        <begin position="94"/>
        <end position="116"/>
    </location>
</feature>
<protein>
    <submittedName>
        <fullName evidence="3">Coiled-coil protein</fullName>
    </submittedName>
</protein>
<reference evidence="3 4" key="1">
    <citation type="journal article" date="2008" name="Genomics">
        <title>Evolution in the laboratory: the genome of Halobacterium salinarum strain R1 compared to that of strain NRC-1.</title>
        <authorList>
            <person name="Pfeiffer F."/>
            <person name="Schuster S.C."/>
            <person name="Broicher A."/>
            <person name="Falb M."/>
            <person name="Palm P."/>
            <person name="Rodewald K."/>
            <person name="Ruepp A."/>
            <person name="Soppa J."/>
            <person name="Tittor J."/>
            <person name="Oesterhelt D."/>
        </authorList>
    </citation>
    <scope>NUCLEOTIDE SEQUENCE [LARGE SCALE GENOMIC DNA]</scope>
    <source>
        <strain evidence="4">ATCC 29341 / DSM 671 / R1</strain>
        <plasmid evidence="4">Plasmid PHS2</plasmid>
    </source>
</reference>
<geneLocation type="plasmid" evidence="3 4">
    <name>PHS2</name>
</geneLocation>
<dbReference type="RefSeq" id="WP_148265511.1">
    <property type="nucleotide sequence ID" value="NC_010369.1"/>
</dbReference>
<feature type="compositionally biased region" description="Acidic residues" evidence="1">
    <location>
        <begin position="508"/>
        <end position="521"/>
    </location>
</feature>
<feature type="transmembrane region" description="Helical" evidence="2">
    <location>
        <begin position="67"/>
        <end position="88"/>
    </location>
</feature>
<dbReference type="Proteomes" id="UP000001321">
    <property type="component" value="Plasmid PHS2"/>
</dbReference>
<organism evidence="3 4">
    <name type="scientific">Halobacterium salinarum (strain ATCC 29341 / DSM 671 / R1)</name>
    <dbReference type="NCBI Taxonomy" id="478009"/>
    <lineage>
        <taxon>Archaea</taxon>
        <taxon>Methanobacteriati</taxon>
        <taxon>Methanobacteriota</taxon>
        <taxon>Stenosarchaea group</taxon>
        <taxon>Halobacteria</taxon>
        <taxon>Halobacteriales</taxon>
        <taxon>Halobacteriaceae</taxon>
        <taxon>Halobacterium</taxon>
        <taxon>Halobacterium salinarum NRC-34001</taxon>
    </lineage>
</organism>
<evidence type="ECO:0000313" key="3">
    <source>
        <dbReference type="EMBL" id="CAP15409.2"/>
    </source>
</evidence>
<keyword evidence="2" id="KW-1133">Transmembrane helix</keyword>
<accession>B0R9A4</accession>
<name>B0R9A4_HALS3</name>
<dbReference type="EMBL" id="AM774417">
    <property type="protein sequence ID" value="CAP15409.2"/>
    <property type="molecule type" value="Genomic_DNA"/>
</dbReference>
<dbReference type="KEGG" id="hsl:OE_6347R"/>